<proteinExistence type="predicted"/>
<reference evidence="3" key="1">
    <citation type="journal article" date="2018" name="Nat. Microbiol.">
        <title>Leveraging single-cell genomics to expand the fungal tree of life.</title>
        <authorList>
            <person name="Ahrendt S.R."/>
            <person name="Quandt C.A."/>
            <person name="Ciobanu D."/>
            <person name="Clum A."/>
            <person name="Salamov A."/>
            <person name="Andreopoulos B."/>
            <person name="Cheng J.F."/>
            <person name="Woyke T."/>
            <person name="Pelin A."/>
            <person name="Henrissat B."/>
            <person name="Reynolds N.K."/>
            <person name="Benny G.L."/>
            <person name="Smith M.E."/>
            <person name="James T.Y."/>
            <person name="Grigoriev I.V."/>
        </authorList>
    </citation>
    <scope>NUCLEOTIDE SEQUENCE [LARGE SCALE GENOMIC DNA]</scope>
</reference>
<keyword evidence="1" id="KW-0472">Membrane</keyword>
<dbReference type="Pfam" id="PF08636">
    <property type="entry name" value="Pkr1"/>
    <property type="match status" value="1"/>
</dbReference>
<feature type="transmembrane region" description="Helical" evidence="1">
    <location>
        <begin position="44"/>
        <end position="60"/>
    </location>
</feature>
<keyword evidence="3" id="KW-1185">Reference proteome</keyword>
<dbReference type="InterPro" id="IPR013945">
    <property type="entry name" value="Pkr1"/>
</dbReference>
<gene>
    <name evidence="2" type="ORF">BDK51DRAFT_11695</name>
</gene>
<keyword evidence="1" id="KW-0812">Transmembrane</keyword>
<evidence type="ECO:0000313" key="2">
    <source>
        <dbReference type="EMBL" id="RKO94446.1"/>
    </source>
</evidence>
<accession>A0A4P9WTN7</accession>
<dbReference type="EMBL" id="KZ993896">
    <property type="protein sequence ID" value="RKO94446.1"/>
    <property type="molecule type" value="Genomic_DNA"/>
</dbReference>
<dbReference type="Proteomes" id="UP000269721">
    <property type="component" value="Unassembled WGS sequence"/>
</dbReference>
<dbReference type="PANTHER" id="PTHR28251:SF1">
    <property type="entry name" value="V-TYPE ATPASE ASSEMBLY FACTOR PKR1"/>
    <property type="match status" value="1"/>
</dbReference>
<dbReference type="GO" id="GO:0070072">
    <property type="term" value="P:vacuolar proton-transporting V-type ATPase complex assembly"/>
    <property type="evidence" value="ECO:0007669"/>
    <property type="project" value="InterPro"/>
</dbReference>
<evidence type="ECO:0000313" key="3">
    <source>
        <dbReference type="Proteomes" id="UP000269721"/>
    </source>
</evidence>
<evidence type="ECO:0000256" key="1">
    <source>
        <dbReference type="SAM" id="Phobius"/>
    </source>
</evidence>
<name>A0A4P9WTN7_9FUNG</name>
<keyword evidence="1" id="KW-1133">Transmembrane helix</keyword>
<feature type="non-terminal residue" evidence="2">
    <location>
        <position position="62"/>
    </location>
</feature>
<dbReference type="OrthoDB" id="9626941at2759"/>
<feature type="non-terminal residue" evidence="2">
    <location>
        <position position="1"/>
    </location>
</feature>
<dbReference type="AlphaFoldDB" id="A0A4P9WTN7"/>
<dbReference type="PANTHER" id="PTHR28251">
    <property type="entry name" value="V-TYPE ATPASE ASSEMBLY FACTOR PKR1"/>
    <property type="match status" value="1"/>
</dbReference>
<sequence length="62" mass="6482">LIEEIWASILTPGVNPRVQNVIDLAFGALGVSLVTLAVLTGGNVHVLALLTISAGLFASLRW</sequence>
<organism evidence="2 3">
    <name type="scientific">Blyttiomyces helicus</name>
    <dbReference type="NCBI Taxonomy" id="388810"/>
    <lineage>
        <taxon>Eukaryota</taxon>
        <taxon>Fungi</taxon>
        <taxon>Fungi incertae sedis</taxon>
        <taxon>Chytridiomycota</taxon>
        <taxon>Chytridiomycota incertae sedis</taxon>
        <taxon>Chytridiomycetes</taxon>
        <taxon>Chytridiomycetes incertae sedis</taxon>
        <taxon>Blyttiomyces</taxon>
    </lineage>
</organism>
<protein>
    <submittedName>
        <fullName evidence="2">Uncharacterized protein</fullName>
    </submittedName>
</protein>
<dbReference type="GO" id="GO:0005789">
    <property type="term" value="C:endoplasmic reticulum membrane"/>
    <property type="evidence" value="ECO:0007669"/>
    <property type="project" value="TreeGrafter"/>
</dbReference>